<feature type="domain" description="PBP" evidence="2">
    <location>
        <begin position="87"/>
        <end position="215"/>
    </location>
</feature>
<accession>A0A6J7DBI1</accession>
<organism evidence="3">
    <name type="scientific">freshwater metagenome</name>
    <dbReference type="NCBI Taxonomy" id="449393"/>
    <lineage>
        <taxon>unclassified sequences</taxon>
        <taxon>metagenomes</taxon>
        <taxon>ecological metagenomes</taxon>
    </lineage>
</organism>
<evidence type="ECO:0000256" key="1">
    <source>
        <dbReference type="ARBA" id="ARBA00008725"/>
    </source>
</evidence>
<evidence type="ECO:0000259" key="2">
    <source>
        <dbReference type="Pfam" id="PF12849"/>
    </source>
</evidence>
<dbReference type="SUPFAM" id="SSF53850">
    <property type="entry name" value="Periplasmic binding protein-like II"/>
    <property type="match status" value="1"/>
</dbReference>
<dbReference type="AlphaFoldDB" id="A0A6J7DBI1"/>
<evidence type="ECO:0000313" key="3">
    <source>
        <dbReference type="EMBL" id="CAB4864473.1"/>
    </source>
</evidence>
<dbReference type="InterPro" id="IPR050962">
    <property type="entry name" value="Phosphate-bind_PstS"/>
</dbReference>
<name>A0A6J7DBI1_9ZZZZ</name>
<dbReference type="PANTHER" id="PTHR42996:SF1">
    <property type="entry name" value="PHOSPHATE-BINDING PROTEIN PSTS"/>
    <property type="match status" value="1"/>
</dbReference>
<sequence length="383" mass="38762">MPRKVSTIRGIVLAACAAALVAACTPAMPPDVLAAIAEDQIVCQQGAQDVSVPESFVGSMDLVNSALTGVCPDQTLVEVPSDAAAGIKLIDHAPTAADLSDFAQQCPSGTISVPVFGYGVVVSYNVVGLDGLILTPDAIAGILNGSITAWDDPMLADANADYDLTGLPPISVISIDSPQGAVEAMTTWLTKEAPSAWTQGVTGTIATGTQVPTLTDLIGELTAAEGTLAVLPAVQAISNAVPIASARVQEEIISADDTQLLKVGVAATTVTTDASGNMSASPAIGGVPVEGNFNLAASKIVLAEGQPLIGWPVLGMAHLLICDDPANPLPLSSAQYLLRLAGQGSLETFGVTPLPEPIRVQTFKPLKVQVAGGTMPAASASAE</sequence>
<dbReference type="Pfam" id="PF12849">
    <property type="entry name" value="PBP_like_2"/>
    <property type="match status" value="1"/>
</dbReference>
<dbReference type="InterPro" id="IPR024370">
    <property type="entry name" value="PBP_domain"/>
</dbReference>
<comment type="similarity">
    <text evidence="1">Belongs to the PstS family.</text>
</comment>
<dbReference type="Gene3D" id="3.40.190.10">
    <property type="entry name" value="Periplasmic binding protein-like II"/>
    <property type="match status" value="2"/>
</dbReference>
<reference evidence="3" key="1">
    <citation type="submission" date="2020-05" db="EMBL/GenBank/DDBJ databases">
        <authorList>
            <person name="Chiriac C."/>
            <person name="Salcher M."/>
            <person name="Ghai R."/>
            <person name="Kavagutti S V."/>
        </authorList>
    </citation>
    <scope>NUCLEOTIDE SEQUENCE</scope>
</reference>
<dbReference type="EMBL" id="CAFBLV010000040">
    <property type="protein sequence ID" value="CAB4864473.1"/>
    <property type="molecule type" value="Genomic_DNA"/>
</dbReference>
<protein>
    <submittedName>
        <fullName evidence="3">Unannotated protein</fullName>
    </submittedName>
</protein>
<dbReference type="PANTHER" id="PTHR42996">
    <property type="entry name" value="PHOSPHATE-BINDING PROTEIN PSTS"/>
    <property type="match status" value="1"/>
</dbReference>
<dbReference type="PROSITE" id="PS51257">
    <property type="entry name" value="PROKAR_LIPOPROTEIN"/>
    <property type="match status" value="1"/>
</dbReference>
<gene>
    <name evidence="3" type="ORF">UFOPK3425_00320</name>
</gene>
<proteinExistence type="inferred from homology"/>